<evidence type="ECO:0000313" key="2">
    <source>
        <dbReference type="EMBL" id="BAC09785.1"/>
    </source>
</evidence>
<reference evidence="2 3" key="1">
    <citation type="journal article" date="2002" name="DNA Res.">
        <title>Complete genome structure of the thermophilic cyanobacterium Thermosynechococcus elongatus BP-1.</title>
        <authorList>
            <person name="Nakamura Y."/>
            <person name="Kaneko T."/>
            <person name="Sato S."/>
            <person name="Ikeuchi M."/>
            <person name="Katoh H."/>
            <person name="Sasamoto S."/>
            <person name="Watanabe A."/>
            <person name="Iriguchi M."/>
            <person name="Kawashima K."/>
            <person name="Kimura T."/>
            <person name="Kishida Y."/>
            <person name="Kiyokawa C."/>
            <person name="Kohara M."/>
            <person name="Matsumoto M."/>
            <person name="Matsuno A."/>
            <person name="Nakazaki N."/>
            <person name="Shimpo S."/>
            <person name="Sugimoto M."/>
            <person name="Takeuchi C."/>
            <person name="Yamada M."/>
            <person name="Tabata S."/>
        </authorList>
    </citation>
    <scope>NUCLEOTIDE SEQUENCE [LARGE SCALE GENOMIC DNA]</scope>
    <source>
        <strain evidence="3">IAM M-273 / NIES-2133 / BP-1</strain>
    </source>
</reference>
<evidence type="ECO:0000259" key="1">
    <source>
        <dbReference type="Pfam" id="PF02384"/>
    </source>
</evidence>
<dbReference type="Pfam" id="PF02384">
    <property type="entry name" value="N6_Mtase"/>
    <property type="match status" value="1"/>
</dbReference>
<accession>Q8DGT0</accession>
<organism evidence="2 3">
    <name type="scientific">Thermosynechococcus vestitus (strain NIES-2133 / IAM M-273 / BP-1)</name>
    <dbReference type="NCBI Taxonomy" id="197221"/>
    <lineage>
        <taxon>Bacteria</taxon>
        <taxon>Bacillati</taxon>
        <taxon>Cyanobacteriota</taxon>
        <taxon>Cyanophyceae</taxon>
        <taxon>Acaryochloridales</taxon>
        <taxon>Thermosynechococcaceae</taxon>
        <taxon>Thermosynechococcus</taxon>
    </lineage>
</organism>
<dbReference type="SUPFAM" id="SSF53335">
    <property type="entry name" value="S-adenosyl-L-methionine-dependent methyltransferases"/>
    <property type="match status" value="1"/>
</dbReference>
<dbReference type="STRING" id="197221.gene:10748844"/>
<dbReference type="eggNOG" id="COG0286">
    <property type="taxonomic scope" value="Bacteria"/>
</dbReference>
<dbReference type="EnsemblBacteria" id="BAC09785">
    <property type="protein sequence ID" value="BAC09785"/>
    <property type="gene ID" value="BAC09785"/>
</dbReference>
<dbReference type="GO" id="GO:0008170">
    <property type="term" value="F:N-methyltransferase activity"/>
    <property type="evidence" value="ECO:0007669"/>
    <property type="project" value="InterPro"/>
</dbReference>
<evidence type="ECO:0000313" key="3">
    <source>
        <dbReference type="Proteomes" id="UP000000440"/>
    </source>
</evidence>
<dbReference type="AlphaFoldDB" id="Q8DGT0"/>
<feature type="domain" description="DNA methylase adenine-specific" evidence="1">
    <location>
        <begin position="7"/>
        <end position="59"/>
    </location>
</feature>
<dbReference type="EMBL" id="BA000039">
    <property type="protein sequence ID" value="BAC09785.1"/>
    <property type="molecule type" value="Genomic_DNA"/>
</dbReference>
<proteinExistence type="predicted"/>
<dbReference type="InterPro" id="IPR029063">
    <property type="entry name" value="SAM-dependent_MTases_sf"/>
</dbReference>
<protein>
    <submittedName>
        <fullName evidence="2">Tll2233 protein</fullName>
    </submittedName>
</protein>
<dbReference type="InterPro" id="IPR003356">
    <property type="entry name" value="DNA_methylase_A-5"/>
</dbReference>
<dbReference type="GO" id="GO:0003677">
    <property type="term" value="F:DNA binding"/>
    <property type="evidence" value="ECO:0007669"/>
    <property type="project" value="InterPro"/>
</dbReference>
<dbReference type="KEGG" id="tel:tll2233"/>
<name>Q8DGT0_THEVB</name>
<sequence length="99" mass="11486">MYTRLAMFETYHAWRGEQDAGKYEDIPGFCKSASLEEIRHHGYVLTPGRYVGAEVQEEDDEPFAEKMQRLVAKLREQQTEAARLDEAIWKSLKELGYDG</sequence>
<dbReference type="Proteomes" id="UP000000440">
    <property type="component" value="Chromosome"/>
</dbReference>
<gene>
    <name evidence="2" type="ordered locus">tll2233</name>
</gene>
<dbReference type="PATRIC" id="fig|197221.4.peg.2341"/>
<keyword evidence="3" id="KW-1185">Reference proteome</keyword>
<dbReference type="Gene3D" id="3.40.50.150">
    <property type="entry name" value="Vaccinia Virus protein VP39"/>
    <property type="match status" value="1"/>
</dbReference>